<dbReference type="Proteomes" id="UP001515100">
    <property type="component" value="Unassembled WGS sequence"/>
</dbReference>
<protein>
    <recommendedName>
        <fullName evidence="3">DoxX family protein</fullName>
    </recommendedName>
</protein>
<dbReference type="RefSeq" id="WP_129184644.1">
    <property type="nucleotide sequence ID" value="NZ_JAGIOG010000001.1"/>
</dbReference>
<evidence type="ECO:0000313" key="2">
    <source>
        <dbReference type="Proteomes" id="UP001515100"/>
    </source>
</evidence>
<dbReference type="EMBL" id="SDPP02000003">
    <property type="protein sequence ID" value="KAA1376512.1"/>
    <property type="molecule type" value="Genomic_DNA"/>
</dbReference>
<dbReference type="PANTHER" id="PTHR36974">
    <property type="entry name" value="MEMBRANE PROTEIN-RELATED"/>
    <property type="match status" value="1"/>
</dbReference>
<name>A0A641ANY4_9ACTN</name>
<dbReference type="AlphaFoldDB" id="A0A641ANY4"/>
<sequence length="120" mass="12851">MSRDITVMGGAFIGIGILHFVRPEPFEKIVPKALPRKKDLVLASGVVEIAAGAMMLHPRTRRLGGLGAVALLAGVFPANLQMTADALRSSRAPRWYKAGTIARLPLQAPMIRIALKAARS</sequence>
<comment type="caution">
    <text evidence="1">The sequence shown here is derived from an EMBL/GenBank/DDBJ whole genome shotgun (WGS) entry which is preliminary data.</text>
</comment>
<dbReference type="OrthoDB" id="3267646at2"/>
<gene>
    <name evidence="1" type="ORF">ESP62_013900</name>
</gene>
<dbReference type="PANTHER" id="PTHR36974:SF1">
    <property type="entry name" value="DOXX FAMILY MEMBRANE PROTEIN"/>
    <property type="match status" value="1"/>
</dbReference>
<reference evidence="1" key="1">
    <citation type="submission" date="2019-09" db="EMBL/GenBank/DDBJ databases">
        <authorList>
            <person name="Li J."/>
        </authorList>
    </citation>
    <scope>NUCLEOTIDE SEQUENCE [LARGE SCALE GENOMIC DNA]</scope>
    <source>
        <strain evidence="1">NRBC 14897</strain>
    </source>
</reference>
<keyword evidence="2" id="KW-1185">Reference proteome</keyword>
<evidence type="ECO:0000313" key="1">
    <source>
        <dbReference type="EMBL" id="KAA1376512.1"/>
    </source>
</evidence>
<organism evidence="1 2">
    <name type="scientific">Aeromicrobium fastidiosum</name>
    <dbReference type="NCBI Taxonomy" id="52699"/>
    <lineage>
        <taxon>Bacteria</taxon>
        <taxon>Bacillati</taxon>
        <taxon>Actinomycetota</taxon>
        <taxon>Actinomycetes</taxon>
        <taxon>Propionibacteriales</taxon>
        <taxon>Nocardioidaceae</taxon>
        <taxon>Aeromicrobium</taxon>
    </lineage>
</organism>
<evidence type="ECO:0008006" key="3">
    <source>
        <dbReference type="Google" id="ProtNLM"/>
    </source>
</evidence>
<accession>A0A641ANY4</accession>
<proteinExistence type="predicted"/>